<evidence type="ECO:0000313" key="2">
    <source>
        <dbReference type="Proteomes" id="UP001497480"/>
    </source>
</evidence>
<name>A0AAV1Y9R8_LUPLU</name>
<dbReference type="Proteomes" id="UP001497480">
    <property type="component" value="Unassembled WGS sequence"/>
</dbReference>
<evidence type="ECO:0000313" key="1">
    <source>
        <dbReference type="EMBL" id="CAL0329849.1"/>
    </source>
</evidence>
<reference evidence="1 2" key="1">
    <citation type="submission" date="2024-03" db="EMBL/GenBank/DDBJ databases">
        <authorList>
            <person name="Martinez-Hernandez J."/>
        </authorList>
    </citation>
    <scope>NUCLEOTIDE SEQUENCE [LARGE SCALE GENOMIC DNA]</scope>
</reference>
<proteinExistence type="predicted"/>
<gene>
    <name evidence="1" type="ORF">LLUT_LOCUS30909</name>
</gene>
<accession>A0AAV1Y9R8</accession>
<dbReference type="AlphaFoldDB" id="A0AAV1Y9R8"/>
<sequence>MMFSTPVVTPILKFVAELDNHLEPISKDDCSLGLDGPTKPHFRFYYIVTKAQTVDTPELLQDE</sequence>
<protein>
    <submittedName>
        <fullName evidence="1">Uncharacterized protein</fullName>
    </submittedName>
</protein>
<comment type="caution">
    <text evidence="1">The sequence shown here is derived from an EMBL/GenBank/DDBJ whole genome shotgun (WGS) entry which is preliminary data.</text>
</comment>
<organism evidence="1 2">
    <name type="scientific">Lupinus luteus</name>
    <name type="common">European yellow lupine</name>
    <dbReference type="NCBI Taxonomy" id="3873"/>
    <lineage>
        <taxon>Eukaryota</taxon>
        <taxon>Viridiplantae</taxon>
        <taxon>Streptophyta</taxon>
        <taxon>Embryophyta</taxon>
        <taxon>Tracheophyta</taxon>
        <taxon>Spermatophyta</taxon>
        <taxon>Magnoliopsida</taxon>
        <taxon>eudicotyledons</taxon>
        <taxon>Gunneridae</taxon>
        <taxon>Pentapetalae</taxon>
        <taxon>rosids</taxon>
        <taxon>fabids</taxon>
        <taxon>Fabales</taxon>
        <taxon>Fabaceae</taxon>
        <taxon>Papilionoideae</taxon>
        <taxon>50 kb inversion clade</taxon>
        <taxon>genistoids sensu lato</taxon>
        <taxon>core genistoids</taxon>
        <taxon>Genisteae</taxon>
        <taxon>Lupinus</taxon>
    </lineage>
</organism>
<dbReference type="EMBL" id="CAXHTB010000022">
    <property type="protein sequence ID" value="CAL0329849.1"/>
    <property type="molecule type" value="Genomic_DNA"/>
</dbReference>
<keyword evidence="2" id="KW-1185">Reference proteome</keyword>